<name>A0A1G4K6U4_9SACH</name>
<dbReference type="OrthoDB" id="4067935at2759"/>
<dbReference type="AlphaFoldDB" id="A0A1G4K6U4"/>
<proteinExistence type="predicted"/>
<dbReference type="EMBL" id="LT598452">
    <property type="protein sequence ID" value="SCU99549.1"/>
    <property type="molecule type" value="Genomic_DNA"/>
</dbReference>
<sequence>MVKCCSNISPKNRALLNDLSRDLTVSLTTPALEFVDILIESLMYPRGNGNSLMNLICGTGAGVGEEDEPVSQDLGLGCLLESVHARHLLVKLKCQSEISASDERQLRLLGEIHGALVLLLKQLSEQIEVSSCPDFYRDMLQENVSHFRQAFHGFHILNEALLEILECAEQTGLSDLKLFKIDYKTTERLNAFKLDNVKWFEELMLSSRALREYLILQDYQVGSLDQMTSKTLPKVILAAVRSSDFGIYLQIRKSKLKICHRKVF</sequence>
<dbReference type="Proteomes" id="UP000189911">
    <property type="component" value="Chromosome F"/>
</dbReference>
<organism evidence="1 2">
    <name type="scientific">Lachancea nothofagi CBS 11611</name>
    <dbReference type="NCBI Taxonomy" id="1266666"/>
    <lineage>
        <taxon>Eukaryota</taxon>
        <taxon>Fungi</taxon>
        <taxon>Dikarya</taxon>
        <taxon>Ascomycota</taxon>
        <taxon>Saccharomycotina</taxon>
        <taxon>Saccharomycetes</taxon>
        <taxon>Saccharomycetales</taxon>
        <taxon>Saccharomycetaceae</taxon>
        <taxon>Lachancea</taxon>
    </lineage>
</organism>
<reference evidence="2" key="1">
    <citation type="submission" date="2016-03" db="EMBL/GenBank/DDBJ databases">
        <authorList>
            <person name="Devillers Hugo."/>
        </authorList>
    </citation>
    <scope>NUCLEOTIDE SEQUENCE [LARGE SCALE GENOMIC DNA]</scope>
</reference>
<evidence type="ECO:0000313" key="1">
    <source>
        <dbReference type="EMBL" id="SCU99549.1"/>
    </source>
</evidence>
<keyword evidence="2" id="KW-1185">Reference proteome</keyword>
<evidence type="ECO:0000313" key="2">
    <source>
        <dbReference type="Proteomes" id="UP000189911"/>
    </source>
</evidence>
<protein>
    <submittedName>
        <fullName evidence="1">LANO_0F02234g1_1</fullName>
    </submittedName>
</protein>
<gene>
    <name evidence="1" type="ORF">LANO_0F02234G</name>
</gene>
<accession>A0A1G4K6U4</accession>